<dbReference type="GO" id="GO:0003677">
    <property type="term" value="F:DNA binding"/>
    <property type="evidence" value="ECO:0007669"/>
    <property type="project" value="UniProtKB-KW"/>
</dbReference>
<dbReference type="SMART" id="SM00419">
    <property type="entry name" value="HTH_CRP"/>
    <property type="match status" value="1"/>
</dbReference>
<dbReference type="SMART" id="SM00100">
    <property type="entry name" value="cNMP"/>
    <property type="match status" value="1"/>
</dbReference>
<dbReference type="CDD" id="cd00092">
    <property type="entry name" value="HTH_CRP"/>
    <property type="match status" value="1"/>
</dbReference>
<feature type="domain" description="HTH crp-type" evidence="5">
    <location>
        <begin position="147"/>
        <end position="221"/>
    </location>
</feature>
<dbReference type="GO" id="GO:0003700">
    <property type="term" value="F:DNA-binding transcription factor activity"/>
    <property type="evidence" value="ECO:0007669"/>
    <property type="project" value="TreeGrafter"/>
</dbReference>
<evidence type="ECO:0000259" key="5">
    <source>
        <dbReference type="PROSITE" id="PS51063"/>
    </source>
</evidence>
<dbReference type="InterPro" id="IPR036388">
    <property type="entry name" value="WH-like_DNA-bd_sf"/>
</dbReference>
<accession>A4J9H6</accession>
<dbReference type="PANTHER" id="PTHR24567">
    <property type="entry name" value="CRP FAMILY TRANSCRIPTIONAL REGULATORY PROTEIN"/>
    <property type="match status" value="1"/>
</dbReference>
<keyword evidence="7" id="KW-1185">Reference proteome</keyword>
<dbReference type="InterPro" id="IPR018490">
    <property type="entry name" value="cNMP-bd_dom_sf"/>
</dbReference>
<dbReference type="SUPFAM" id="SSF51206">
    <property type="entry name" value="cAMP-binding domain-like"/>
    <property type="match status" value="1"/>
</dbReference>
<organism evidence="6 7">
    <name type="scientific">Desulforamulus reducens (strain ATCC BAA-1160 / DSM 100696 / MI-1)</name>
    <name type="common">Desulfotomaculum reducens</name>
    <dbReference type="NCBI Taxonomy" id="349161"/>
    <lineage>
        <taxon>Bacteria</taxon>
        <taxon>Bacillati</taxon>
        <taxon>Bacillota</taxon>
        <taxon>Clostridia</taxon>
        <taxon>Eubacteriales</taxon>
        <taxon>Peptococcaceae</taxon>
        <taxon>Desulforamulus</taxon>
    </lineage>
</organism>
<dbReference type="OrthoDB" id="1706474at2"/>
<dbReference type="Pfam" id="PF13545">
    <property type="entry name" value="HTH_Crp_2"/>
    <property type="match status" value="1"/>
</dbReference>
<dbReference type="PANTHER" id="PTHR24567:SF26">
    <property type="entry name" value="REGULATORY PROTEIN YEIL"/>
    <property type="match status" value="1"/>
</dbReference>
<dbReference type="KEGG" id="drm:Dred_3227"/>
<keyword evidence="2" id="KW-0238">DNA-binding</keyword>
<dbReference type="AlphaFoldDB" id="A4J9H6"/>
<evidence type="ECO:0000313" key="6">
    <source>
        <dbReference type="EMBL" id="ABO51729.1"/>
    </source>
</evidence>
<keyword evidence="3" id="KW-0804">Transcription</keyword>
<evidence type="ECO:0000313" key="7">
    <source>
        <dbReference type="Proteomes" id="UP000001556"/>
    </source>
</evidence>
<dbReference type="Gene3D" id="2.60.120.10">
    <property type="entry name" value="Jelly Rolls"/>
    <property type="match status" value="1"/>
</dbReference>
<dbReference type="SUPFAM" id="SSF46785">
    <property type="entry name" value="Winged helix' DNA-binding domain"/>
    <property type="match status" value="1"/>
</dbReference>
<dbReference type="InterPro" id="IPR050397">
    <property type="entry name" value="Env_Response_Regulators"/>
</dbReference>
<dbReference type="PROSITE" id="PS51063">
    <property type="entry name" value="HTH_CRP_2"/>
    <property type="match status" value="1"/>
</dbReference>
<dbReference type="HOGENOM" id="CLU_075053_3_2_9"/>
<dbReference type="InterPro" id="IPR000595">
    <property type="entry name" value="cNMP-bd_dom"/>
</dbReference>
<feature type="domain" description="Cyclic nucleotide-binding" evidence="4">
    <location>
        <begin position="13"/>
        <end position="116"/>
    </location>
</feature>
<dbReference type="eggNOG" id="COG0664">
    <property type="taxonomic scope" value="Bacteria"/>
</dbReference>
<reference evidence="6 7" key="1">
    <citation type="submission" date="2007-03" db="EMBL/GenBank/DDBJ databases">
        <title>Complete sequence of Desulfotomaculum reducens MI-1.</title>
        <authorList>
            <consortium name="US DOE Joint Genome Institute"/>
            <person name="Copeland A."/>
            <person name="Lucas S."/>
            <person name="Lapidus A."/>
            <person name="Barry K."/>
            <person name="Detter J.C."/>
            <person name="Glavina del Rio T."/>
            <person name="Hammon N."/>
            <person name="Israni S."/>
            <person name="Dalin E."/>
            <person name="Tice H."/>
            <person name="Pitluck S."/>
            <person name="Sims D."/>
            <person name="Brettin T."/>
            <person name="Bruce D."/>
            <person name="Han C."/>
            <person name="Tapia R."/>
            <person name="Schmutz J."/>
            <person name="Larimer F."/>
            <person name="Land M."/>
            <person name="Hauser L."/>
            <person name="Kyrpides N."/>
            <person name="Kim E."/>
            <person name="Tebo B.M."/>
            <person name="Richardson P."/>
        </authorList>
    </citation>
    <scope>NUCLEOTIDE SEQUENCE [LARGE SCALE GENOMIC DNA]</scope>
    <source>
        <strain evidence="6 7">MI-1</strain>
    </source>
</reference>
<dbReference type="STRING" id="349161.Dred_3227"/>
<dbReference type="Pfam" id="PF00027">
    <property type="entry name" value="cNMP_binding"/>
    <property type="match status" value="1"/>
</dbReference>
<keyword evidence="1" id="KW-0805">Transcription regulation</keyword>
<dbReference type="CDD" id="cd00038">
    <property type="entry name" value="CAP_ED"/>
    <property type="match status" value="1"/>
</dbReference>
<dbReference type="GO" id="GO:0005829">
    <property type="term" value="C:cytosol"/>
    <property type="evidence" value="ECO:0007669"/>
    <property type="project" value="TreeGrafter"/>
</dbReference>
<sequence length="232" mass="26695">MREEIDPLISVLPFLDVKEESFKEYIHLGMKQKYKKGSYILEQGEVGRNIYYLNKGKVKIQQLTENGEEKLFWYASEGFIIGDVPYFHAFPSNAALIAEEDCELYTFDKCTFNKILRENPGFAECLLEMMAIKIRLLISQIHDISFSNPATRISKLLYMLSHRYGQERSEGTEITLDITHKEIGSITCIHRVTVTNVISSLKKQGIIDKCTKGHIVIKDMNKLYENAFGNSH</sequence>
<dbReference type="RefSeq" id="WP_011879517.1">
    <property type="nucleotide sequence ID" value="NC_009253.1"/>
</dbReference>
<protein>
    <submittedName>
        <fullName evidence="6">Putative transcriptional regulator, Crp/Fnr family</fullName>
    </submittedName>
</protein>
<dbReference type="Gene3D" id="1.10.10.10">
    <property type="entry name" value="Winged helix-like DNA-binding domain superfamily/Winged helix DNA-binding domain"/>
    <property type="match status" value="1"/>
</dbReference>
<dbReference type="InterPro" id="IPR014710">
    <property type="entry name" value="RmlC-like_jellyroll"/>
</dbReference>
<evidence type="ECO:0000259" key="4">
    <source>
        <dbReference type="PROSITE" id="PS50042"/>
    </source>
</evidence>
<dbReference type="PROSITE" id="PS50042">
    <property type="entry name" value="CNMP_BINDING_3"/>
    <property type="match status" value="1"/>
</dbReference>
<proteinExistence type="predicted"/>
<evidence type="ECO:0000256" key="2">
    <source>
        <dbReference type="ARBA" id="ARBA00023125"/>
    </source>
</evidence>
<gene>
    <name evidence="6" type="ordered locus">Dred_3227</name>
</gene>
<dbReference type="EMBL" id="CP000612">
    <property type="protein sequence ID" value="ABO51729.1"/>
    <property type="molecule type" value="Genomic_DNA"/>
</dbReference>
<name>A4J9H6_DESRM</name>
<evidence type="ECO:0000256" key="3">
    <source>
        <dbReference type="ARBA" id="ARBA00023163"/>
    </source>
</evidence>
<dbReference type="InterPro" id="IPR012318">
    <property type="entry name" value="HTH_CRP"/>
</dbReference>
<dbReference type="Proteomes" id="UP000001556">
    <property type="component" value="Chromosome"/>
</dbReference>
<evidence type="ECO:0000256" key="1">
    <source>
        <dbReference type="ARBA" id="ARBA00023015"/>
    </source>
</evidence>
<dbReference type="InterPro" id="IPR036390">
    <property type="entry name" value="WH_DNA-bd_sf"/>
</dbReference>